<dbReference type="EMBL" id="CACVAY010000145">
    <property type="protein sequence ID" value="CAA6827884.1"/>
    <property type="molecule type" value="Genomic_DNA"/>
</dbReference>
<accession>A0A6S6UE75</accession>
<evidence type="ECO:0000256" key="2">
    <source>
        <dbReference type="SAM" id="MobiDB-lite"/>
    </source>
</evidence>
<keyword evidence="3" id="KW-1133">Transmembrane helix</keyword>
<gene>
    <name evidence="4" type="ORF">HELGO_WM8726</name>
</gene>
<reference evidence="4" key="1">
    <citation type="submission" date="2020-01" db="EMBL/GenBank/DDBJ databases">
        <authorList>
            <person name="Meier V. D."/>
            <person name="Meier V D."/>
        </authorList>
    </citation>
    <scope>NUCLEOTIDE SEQUENCE</scope>
    <source>
        <strain evidence="4">HLG_WM_MAG_07</strain>
    </source>
</reference>
<feature type="region of interest" description="Disordered" evidence="2">
    <location>
        <begin position="1"/>
        <end position="30"/>
    </location>
</feature>
<organism evidence="4">
    <name type="scientific">uncultured Thiotrichaceae bacterium</name>
    <dbReference type="NCBI Taxonomy" id="298394"/>
    <lineage>
        <taxon>Bacteria</taxon>
        <taxon>Pseudomonadati</taxon>
        <taxon>Pseudomonadota</taxon>
        <taxon>Gammaproteobacteria</taxon>
        <taxon>Thiotrichales</taxon>
        <taxon>Thiotrichaceae</taxon>
        <taxon>environmental samples</taxon>
    </lineage>
</organism>
<keyword evidence="3" id="KW-0812">Transmembrane</keyword>
<feature type="coiled-coil region" evidence="1">
    <location>
        <begin position="52"/>
        <end position="114"/>
    </location>
</feature>
<feature type="transmembrane region" description="Helical" evidence="3">
    <location>
        <begin position="155"/>
        <end position="176"/>
    </location>
</feature>
<evidence type="ECO:0000256" key="1">
    <source>
        <dbReference type="SAM" id="Coils"/>
    </source>
</evidence>
<dbReference type="AlphaFoldDB" id="A0A6S6UE75"/>
<name>A0A6S6UE75_9GAMM</name>
<keyword evidence="3" id="KW-0472">Membrane</keyword>
<evidence type="ECO:0000313" key="4">
    <source>
        <dbReference type="EMBL" id="CAA6827884.1"/>
    </source>
</evidence>
<evidence type="ECO:0000256" key="3">
    <source>
        <dbReference type="SAM" id="Phobius"/>
    </source>
</evidence>
<keyword evidence="1" id="KW-0175">Coiled coil</keyword>
<protein>
    <submittedName>
        <fullName evidence="4">Uncharacterized protein</fullName>
    </submittedName>
</protein>
<proteinExistence type="predicted"/>
<sequence length="271" mass="31593">MSNNQATPEPHGNVEETPRNGVQSSNAPGIAENQVKLEYLKEQLKQQSYETAFEYQQRIEKTRLEYQNLLKQQEMLHESGIIQSQQNHEKILKQQELQKEYLRHQQNLDSFDKEKTHEVAMADRLIAFETRKQLLKQQHEEALVVQNDNAFKQSLMTYSMVISFTVLLLSISYYLVSARAASKQRELVRLEQEHIYALKQQESMQETRIKVLESISDLPEKDKKEIIVGLVGLNRPFEELEEKRIQEPPIEIELTELTPPQLDTRVSSTSS</sequence>